<reference evidence="12 13" key="1">
    <citation type="journal article" date="2016" name="Nat. Commun.">
        <title>Extremotolerant tardigrade genome and improved radiotolerance of human cultured cells by tardigrade-unique protein.</title>
        <authorList>
            <person name="Hashimoto T."/>
            <person name="Horikawa D.D."/>
            <person name="Saito Y."/>
            <person name="Kuwahara H."/>
            <person name="Kozuka-Hata H."/>
            <person name="Shin-I T."/>
            <person name="Minakuchi Y."/>
            <person name="Ohishi K."/>
            <person name="Motoyama A."/>
            <person name="Aizu T."/>
            <person name="Enomoto A."/>
            <person name="Kondo K."/>
            <person name="Tanaka S."/>
            <person name="Hara Y."/>
            <person name="Koshikawa S."/>
            <person name="Sagara H."/>
            <person name="Miura T."/>
            <person name="Yokobori S."/>
            <person name="Miyagawa K."/>
            <person name="Suzuki Y."/>
            <person name="Kubo T."/>
            <person name="Oyama M."/>
            <person name="Kohara Y."/>
            <person name="Fujiyama A."/>
            <person name="Arakawa K."/>
            <person name="Katayama T."/>
            <person name="Toyoda A."/>
            <person name="Kunieda T."/>
        </authorList>
    </citation>
    <scope>NUCLEOTIDE SEQUENCE [LARGE SCALE GENOMIC DNA]</scope>
    <source>
        <strain evidence="12 13">YOKOZUNA-1</strain>
    </source>
</reference>
<dbReference type="PROSITE" id="PS00690">
    <property type="entry name" value="DEAH_ATP_HELICASE"/>
    <property type="match status" value="1"/>
</dbReference>
<evidence type="ECO:0000256" key="3">
    <source>
        <dbReference type="ARBA" id="ARBA00022741"/>
    </source>
</evidence>
<dbReference type="FunFam" id="3.40.50.300:FF:000594">
    <property type="entry name" value="Pre-mRNA-splicing factor ATP-dependent RNA helicase"/>
    <property type="match status" value="1"/>
</dbReference>
<evidence type="ECO:0000256" key="1">
    <source>
        <dbReference type="ARBA" id="ARBA00012552"/>
    </source>
</evidence>
<evidence type="ECO:0000256" key="9">
    <source>
        <dbReference type="SAM" id="MobiDB-lite"/>
    </source>
</evidence>
<feature type="compositionally biased region" description="Basic and acidic residues" evidence="9">
    <location>
        <begin position="107"/>
        <end position="117"/>
    </location>
</feature>
<dbReference type="AlphaFoldDB" id="A0A1D1VWU2"/>
<comment type="caution">
    <text evidence="12">The sequence shown here is derived from an EMBL/GenBank/DDBJ whole genome shotgun (WGS) entry which is preliminary data.</text>
</comment>
<dbReference type="InterPro" id="IPR048333">
    <property type="entry name" value="HA2_WH"/>
</dbReference>
<evidence type="ECO:0000256" key="8">
    <source>
        <dbReference type="ARBA" id="ARBA00047984"/>
    </source>
</evidence>
<name>A0A1D1VWU2_RAMVA</name>
<organism evidence="12 13">
    <name type="scientific">Ramazzottius varieornatus</name>
    <name type="common">Water bear</name>
    <name type="synonym">Tardigrade</name>
    <dbReference type="NCBI Taxonomy" id="947166"/>
    <lineage>
        <taxon>Eukaryota</taxon>
        <taxon>Metazoa</taxon>
        <taxon>Ecdysozoa</taxon>
        <taxon>Tardigrada</taxon>
        <taxon>Eutardigrada</taxon>
        <taxon>Parachela</taxon>
        <taxon>Hypsibioidea</taxon>
        <taxon>Ramazzottiidae</taxon>
        <taxon>Ramazzottius</taxon>
    </lineage>
</organism>
<evidence type="ECO:0000313" key="13">
    <source>
        <dbReference type="Proteomes" id="UP000186922"/>
    </source>
</evidence>
<dbReference type="GO" id="GO:0006397">
    <property type="term" value="P:mRNA processing"/>
    <property type="evidence" value="ECO:0007669"/>
    <property type="project" value="UniProtKB-KW"/>
</dbReference>
<sequence>MDVTRRWVNDKLHDILGISDRTLADYFISLGQRSSTPDRLIDELRRTGTVDLDDKVERFCQELWSRFPRATPQPRPAPAALHHSQSEAALQKKNQVYRPVLSDDEDVKPSIKQENQDKSNLPRSRQVRKRGRTEDDDEPTLIPNKADKRAKSASPSEDEMDREERERMDDLKERDAFASRMKEKDKGKTRNIAERSGGKAMEEAARRLQLEKEDRKRIIAAERLKSRREYLPKRQADKVAELEADIADEEYLFEGERLTAAEKKDYEYKRRIFELSKQHEQAREIEKQQRYHIPDAKKRDVENDRYVETDVREQGQNAEQKKWEEERQRKGQMKFGARDAKRSQPEYDFLLEEDTIEFVQALTMAGSDKQPVNDLTEAERKRMTIDETRKSLPIFPFRESLLQAIKDHQVLIIEGETGSGKTTQIPQYLYEDGFTAEGKKIACTQPRRVAAMSVAARVAEETGTKLGNEIGYSIRFEDCTSERTVLKYLTDGMLLREFLGEPDMQSYSVIIIDEAHERTLHTDILFGLVKDIARFRPELKLLISSATLDAEKFSTFFDDAPIFRIPGRRFPVDIYYTKAPEADYIDACVVSVLQIHATQPRGDILVFLTGQEEIESCSELLLERTRLLGSKIKELIILPIYSNLPAELQAKIFEPTPPNARKVVLATNIAETSLTIDGIVYVIDPGFNKQKSYNARTGMESLVVTPISKASANQRAGRAGRVSPGKCFRLYTAWAYKHELEDNPVPEIQRTNLGNVVLLLKSLGINDLVHFDFMDPPPHETLVLALEQLYALGALNHLGELTKLGRRMAEFPADPMLSKMLLASEKYKCSEEALTIACMLSANNAIFYRPKDKIVHADTARQGFFNMAGDHFTLLNVYNQWMETGYSIQWCFENFIQHRSMKRARDVREQLEQLMDRVEIPIVSSAGDTVPVRKAITAGYFYHAARLSKGGQYKTVKHQQTVLIHPNSCLFEHNPRWVLYHELVLTTKEFMRQTIDIEPGWLLEVAPHYYKQKELDDSSTKKLPKVIGKAGGPGLARPGEH</sequence>
<dbReference type="Proteomes" id="UP000186922">
    <property type="component" value="Unassembled WGS sequence"/>
</dbReference>
<dbReference type="Pfam" id="PF07717">
    <property type="entry name" value="OB_NTP_bind"/>
    <property type="match status" value="1"/>
</dbReference>
<dbReference type="GO" id="GO:0005524">
    <property type="term" value="F:ATP binding"/>
    <property type="evidence" value="ECO:0007669"/>
    <property type="project" value="UniProtKB-KW"/>
</dbReference>
<evidence type="ECO:0000256" key="5">
    <source>
        <dbReference type="ARBA" id="ARBA00022806"/>
    </source>
</evidence>
<dbReference type="InterPro" id="IPR007502">
    <property type="entry name" value="Helicase-assoc_dom"/>
</dbReference>
<evidence type="ECO:0000256" key="4">
    <source>
        <dbReference type="ARBA" id="ARBA00022801"/>
    </source>
</evidence>
<feature type="region of interest" description="Disordered" evidence="9">
    <location>
        <begin position="310"/>
        <end position="338"/>
    </location>
</feature>
<feature type="region of interest" description="Disordered" evidence="9">
    <location>
        <begin position="1021"/>
        <end position="1041"/>
    </location>
</feature>
<dbReference type="PANTHER" id="PTHR18934">
    <property type="entry name" value="ATP-DEPENDENT RNA HELICASE"/>
    <property type="match status" value="1"/>
</dbReference>
<dbReference type="Pfam" id="PF00270">
    <property type="entry name" value="DEAD"/>
    <property type="match status" value="1"/>
</dbReference>
<dbReference type="OrthoDB" id="10253254at2759"/>
<keyword evidence="4" id="KW-0378">Hydrolase</keyword>
<keyword evidence="2" id="KW-0507">mRNA processing</keyword>
<dbReference type="SMART" id="SM00490">
    <property type="entry name" value="HELICc"/>
    <property type="match status" value="1"/>
</dbReference>
<feature type="region of interest" description="Disordered" evidence="9">
    <location>
        <begin position="102"/>
        <end position="203"/>
    </location>
</feature>
<dbReference type="STRING" id="947166.A0A1D1VWU2"/>
<dbReference type="GO" id="GO:0071013">
    <property type="term" value="C:catalytic step 2 spliceosome"/>
    <property type="evidence" value="ECO:0007669"/>
    <property type="project" value="TreeGrafter"/>
</dbReference>
<evidence type="ECO:0000256" key="6">
    <source>
        <dbReference type="ARBA" id="ARBA00022840"/>
    </source>
</evidence>
<feature type="domain" description="Helicase ATP-binding" evidence="10">
    <location>
        <begin position="402"/>
        <end position="566"/>
    </location>
</feature>
<evidence type="ECO:0000313" key="12">
    <source>
        <dbReference type="EMBL" id="GAV05920.1"/>
    </source>
</evidence>
<feature type="compositionally biased region" description="Basic and acidic residues" evidence="9">
    <location>
        <begin position="310"/>
        <end position="329"/>
    </location>
</feature>
<keyword evidence="13" id="KW-1185">Reference proteome</keyword>
<dbReference type="PROSITE" id="PS51192">
    <property type="entry name" value="HELICASE_ATP_BIND_1"/>
    <property type="match status" value="1"/>
</dbReference>
<dbReference type="Pfam" id="PF04408">
    <property type="entry name" value="WHD_HA2"/>
    <property type="match status" value="1"/>
</dbReference>
<dbReference type="PROSITE" id="PS51194">
    <property type="entry name" value="HELICASE_CTER"/>
    <property type="match status" value="1"/>
</dbReference>
<dbReference type="GO" id="GO:0016787">
    <property type="term" value="F:hydrolase activity"/>
    <property type="evidence" value="ECO:0007669"/>
    <property type="project" value="UniProtKB-KW"/>
</dbReference>
<dbReference type="CDD" id="cd18791">
    <property type="entry name" value="SF2_C_RHA"/>
    <property type="match status" value="1"/>
</dbReference>
<dbReference type="InterPro" id="IPR011545">
    <property type="entry name" value="DEAD/DEAH_box_helicase_dom"/>
</dbReference>
<dbReference type="SUPFAM" id="SSF52540">
    <property type="entry name" value="P-loop containing nucleoside triphosphate hydrolases"/>
    <property type="match status" value="1"/>
</dbReference>
<dbReference type="InterPro" id="IPR027417">
    <property type="entry name" value="P-loop_NTPase"/>
</dbReference>
<dbReference type="EMBL" id="BDGG01000012">
    <property type="protein sequence ID" value="GAV05920.1"/>
    <property type="molecule type" value="Genomic_DNA"/>
</dbReference>
<keyword evidence="5" id="KW-0347">Helicase</keyword>
<dbReference type="Gene3D" id="1.20.1390.10">
    <property type="entry name" value="PWI domain"/>
    <property type="match status" value="1"/>
</dbReference>
<gene>
    <name evidence="12" type="primary">RvY_15976-1</name>
    <name evidence="12" type="synonym">RvY_15976.1</name>
    <name evidence="12" type="ORF">RvY_15976</name>
</gene>
<dbReference type="GO" id="GO:0008380">
    <property type="term" value="P:RNA splicing"/>
    <property type="evidence" value="ECO:0007669"/>
    <property type="project" value="UniProtKB-KW"/>
</dbReference>
<dbReference type="InterPro" id="IPR002464">
    <property type="entry name" value="DNA/RNA_helicase_DEAH_CS"/>
</dbReference>
<proteinExistence type="predicted"/>
<protein>
    <recommendedName>
        <fullName evidence="1">RNA helicase</fullName>
        <ecNumber evidence="1">3.6.4.13</ecNumber>
    </recommendedName>
</protein>
<evidence type="ECO:0000256" key="2">
    <source>
        <dbReference type="ARBA" id="ARBA00022664"/>
    </source>
</evidence>
<dbReference type="FunFam" id="1.20.120.1080:FF:000001">
    <property type="entry name" value="Pre-mRNA-splicing factor ATP-dependent RNA helicase"/>
    <property type="match status" value="1"/>
</dbReference>
<dbReference type="FunFam" id="3.40.50.300:FF:000007">
    <property type="entry name" value="Pre-mRNA-splicing factor ATP-dependent RNA helicase"/>
    <property type="match status" value="1"/>
</dbReference>
<dbReference type="SMART" id="SM00311">
    <property type="entry name" value="PWI"/>
    <property type="match status" value="1"/>
</dbReference>
<evidence type="ECO:0000259" key="10">
    <source>
        <dbReference type="PROSITE" id="PS51192"/>
    </source>
</evidence>
<dbReference type="InterPro" id="IPR011709">
    <property type="entry name" value="DEAD-box_helicase_OB_fold"/>
</dbReference>
<dbReference type="Pfam" id="PF21010">
    <property type="entry name" value="HA2_C"/>
    <property type="match status" value="1"/>
</dbReference>
<dbReference type="SMART" id="SM00487">
    <property type="entry name" value="DEXDc"/>
    <property type="match status" value="1"/>
</dbReference>
<dbReference type="Gene3D" id="3.40.50.300">
    <property type="entry name" value="P-loop containing nucleotide triphosphate hydrolases"/>
    <property type="match status" value="2"/>
</dbReference>
<dbReference type="InterPro" id="IPR036483">
    <property type="entry name" value="PWI_dom_sf"/>
</dbReference>
<feature type="compositionally biased region" description="Basic and acidic residues" evidence="9">
    <location>
        <begin position="162"/>
        <end position="203"/>
    </location>
</feature>
<dbReference type="Pfam" id="PF01480">
    <property type="entry name" value="PWI"/>
    <property type="match status" value="1"/>
</dbReference>
<dbReference type="GO" id="GO:0003006">
    <property type="term" value="P:developmental process involved in reproduction"/>
    <property type="evidence" value="ECO:0007669"/>
    <property type="project" value="UniProtKB-ARBA"/>
</dbReference>
<dbReference type="SUPFAM" id="SSF101233">
    <property type="entry name" value="PWI domain"/>
    <property type="match status" value="1"/>
</dbReference>
<keyword evidence="7" id="KW-0508">mRNA splicing</keyword>
<dbReference type="Pfam" id="PF00271">
    <property type="entry name" value="Helicase_C"/>
    <property type="match status" value="1"/>
</dbReference>
<evidence type="ECO:0000259" key="11">
    <source>
        <dbReference type="PROSITE" id="PS51194"/>
    </source>
</evidence>
<dbReference type="GO" id="GO:0003724">
    <property type="term" value="F:RNA helicase activity"/>
    <property type="evidence" value="ECO:0007669"/>
    <property type="project" value="UniProtKB-EC"/>
</dbReference>
<keyword evidence="3" id="KW-0547">Nucleotide-binding</keyword>
<dbReference type="PANTHER" id="PTHR18934:SF83">
    <property type="entry name" value="PRE-MRNA-SPLICING FACTOR ATP-DEPENDENT RNA HELICASE DHX16"/>
    <property type="match status" value="1"/>
</dbReference>
<dbReference type="InterPro" id="IPR014001">
    <property type="entry name" value="Helicase_ATP-bd"/>
</dbReference>
<evidence type="ECO:0000256" key="7">
    <source>
        <dbReference type="ARBA" id="ARBA00023187"/>
    </source>
</evidence>
<dbReference type="InterPro" id="IPR002483">
    <property type="entry name" value="PWI_dom"/>
</dbReference>
<keyword evidence="6" id="KW-0067">ATP-binding</keyword>
<feature type="domain" description="Helicase C-terminal" evidence="11">
    <location>
        <begin position="591"/>
        <end position="764"/>
    </location>
</feature>
<dbReference type="SMART" id="SM00847">
    <property type="entry name" value="HA2"/>
    <property type="match status" value="1"/>
</dbReference>
<dbReference type="EC" id="3.6.4.13" evidence="1"/>
<dbReference type="GO" id="GO:0003723">
    <property type="term" value="F:RNA binding"/>
    <property type="evidence" value="ECO:0007669"/>
    <property type="project" value="TreeGrafter"/>
</dbReference>
<dbReference type="Gene3D" id="1.20.120.1080">
    <property type="match status" value="1"/>
</dbReference>
<comment type="catalytic activity">
    <reaction evidence="8">
        <text>ATP + H2O = ADP + phosphate + H(+)</text>
        <dbReference type="Rhea" id="RHEA:13065"/>
        <dbReference type="ChEBI" id="CHEBI:15377"/>
        <dbReference type="ChEBI" id="CHEBI:15378"/>
        <dbReference type="ChEBI" id="CHEBI:30616"/>
        <dbReference type="ChEBI" id="CHEBI:43474"/>
        <dbReference type="ChEBI" id="CHEBI:456216"/>
        <dbReference type="EC" id="3.6.4.13"/>
    </reaction>
</comment>
<dbReference type="InterPro" id="IPR001650">
    <property type="entry name" value="Helicase_C-like"/>
</dbReference>
<accession>A0A1D1VWU2</accession>